<dbReference type="GO" id="GO:0004654">
    <property type="term" value="F:polyribonucleotide nucleotidyltransferase activity"/>
    <property type="evidence" value="ECO:0007669"/>
    <property type="project" value="UniProtKB-UniRule"/>
</dbReference>
<accession>A0A2H0XAY0</accession>
<feature type="binding site" evidence="6">
    <location>
        <position position="491"/>
    </location>
    <ligand>
        <name>Mg(2+)</name>
        <dbReference type="ChEBI" id="CHEBI:18420"/>
    </ligand>
</feature>
<keyword evidence="2 6" id="KW-0963">Cytoplasm</keyword>
<keyword evidence="5 6" id="KW-0694">RNA-binding</keyword>
<dbReference type="GO" id="GO:0000287">
    <property type="term" value="F:magnesium ion binding"/>
    <property type="evidence" value="ECO:0007669"/>
    <property type="project" value="UniProtKB-UniRule"/>
</dbReference>
<dbReference type="SUPFAM" id="SSF50249">
    <property type="entry name" value="Nucleic acid-binding proteins"/>
    <property type="match status" value="1"/>
</dbReference>
<dbReference type="PIRSF" id="PIRSF005499">
    <property type="entry name" value="PNPase"/>
    <property type="match status" value="1"/>
</dbReference>
<dbReference type="Pfam" id="PF01138">
    <property type="entry name" value="RNase_PH"/>
    <property type="match status" value="2"/>
</dbReference>
<dbReference type="PROSITE" id="PS50126">
    <property type="entry name" value="S1"/>
    <property type="match status" value="1"/>
</dbReference>
<feature type="domain" description="S1 motif" evidence="8">
    <location>
        <begin position="627"/>
        <end position="695"/>
    </location>
</feature>
<evidence type="ECO:0000256" key="4">
    <source>
        <dbReference type="ARBA" id="ARBA00022695"/>
    </source>
</evidence>
<dbReference type="SUPFAM" id="SSF54791">
    <property type="entry name" value="Eukaryotic type KH-domain (KH-domain type I)"/>
    <property type="match status" value="1"/>
</dbReference>
<dbReference type="GO" id="GO:0000175">
    <property type="term" value="F:3'-5'-RNA exonuclease activity"/>
    <property type="evidence" value="ECO:0007669"/>
    <property type="project" value="TreeGrafter"/>
</dbReference>
<dbReference type="PROSITE" id="PS50084">
    <property type="entry name" value="KH_TYPE_1"/>
    <property type="match status" value="1"/>
</dbReference>
<evidence type="ECO:0000313" key="10">
    <source>
        <dbReference type="Proteomes" id="UP000231252"/>
    </source>
</evidence>
<dbReference type="InterPro" id="IPR020568">
    <property type="entry name" value="Ribosomal_Su5_D2-typ_SF"/>
</dbReference>
<dbReference type="InterPro" id="IPR004087">
    <property type="entry name" value="KH_dom"/>
</dbReference>
<dbReference type="Pfam" id="PF03726">
    <property type="entry name" value="PNPase"/>
    <property type="match status" value="1"/>
</dbReference>
<dbReference type="InterPro" id="IPR015848">
    <property type="entry name" value="PNPase_PH_RNA-bd_bac/org-type"/>
</dbReference>
<comment type="subcellular location">
    <subcellularLocation>
        <location evidence="6">Cytoplasm</location>
    </subcellularLocation>
</comment>
<dbReference type="Proteomes" id="UP000231252">
    <property type="component" value="Unassembled WGS sequence"/>
</dbReference>
<reference evidence="10" key="1">
    <citation type="submission" date="2017-09" db="EMBL/GenBank/DDBJ databases">
        <title>Depth-based differentiation of microbial function through sediment-hosted aquifers and enrichment of novel symbionts in the deep terrestrial subsurface.</title>
        <authorList>
            <person name="Probst A.J."/>
            <person name="Ladd B."/>
            <person name="Jarett J.K."/>
            <person name="Geller-Mcgrath D.E."/>
            <person name="Sieber C.M.K."/>
            <person name="Emerson J.B."/>
            <person name="Anantharaman K."/>
            <person name="Thomas B.C."/>
            <person name="Malmstrom R."/>
            <person name="Stieglmeier M."/>
            <person name="Klingl A."/>
            <person name="Woyke T."/>
            <person name="Ryan C.M."/>
            <person name="Banfield J.F."/>
        </authorList>
    </citation>
    <scope>NUCLEOTIDE SEQUENCE [LARGE SCALE GENOMIC DNA]</scope>
</reference>
<name>A0A2H0XAY0_UNCKA</name>
<dbReference type="NCBIfam" id="TIGR03591">
    <property type="entry name" value="polynuc_phos"/>
    <property type="match status" value="1"/>
</dbReference>
<dbReference type="InterPro" id="IPR036456">
    <property type="entry name" value="PNPase_PH_RNA-bd_sf"/>
</dbReference>
<dbReference type="AlphaFoldDB" id="A0A2H0XAY0"/>
<dbReference type="HAMAP" id="MF_01595">
    <property type="entry name" value="PNPase"/>
    <property type="match status" value="1"/>
</dbReference>
<dbReference type="InterPro" id="IPR036345">
    <property type="entry name" value="ExoRNase_PH_dom2_sf"/>
</dbReference>
<evidence type="ECO:0000313" key="9">
    <source>
        <dbReference type="EMBL" id="PIS21975.1"/>
    </source>
</evidence>
<dbReference type="GO" id="GO:0006396">
    <property type="term" value="P:RNA processing"/>
    <property type="evidence" value="ECO:0007669"/>
    <property type="project" value="InterPro"/>
</dbReference>
<evidence type="ECO:0000256" key="6">
    <source>
        <dbReference type="HAMAP-Rule" id="MF_01595"/>
    </source>
</evidence>
<dbReference type="InterPro" id="IPR012162">
    <property type="entry name" value="PNPase"/>
</dbReference>
<dbReference type="SUPFAM" id="SSF55666">
    <property type="entry name" value="Ribonuclease PH domain 2-like"/>
    <property type="match status" value="2"/>
</dbReference>
<protein>
    <recommendedName>
        <fullName evidence="6">Polyribonucleotide nucleotidyltransferase</fullName>
        <ecNumber evidence="6">2.7.7.8</ecNumber>
    </recommendedName>
    <alternativeName>
        <fullName evidence="6">Polynucleotide phosphorylase</fullName>
        <shortName evidence="6">PNPase</shortName>
    </alternativeName>
</protein>
<dbReference type="FunFam" id="2.40.50.140:FF:000189">
    <property type="entry name" value="Polyribonucleotide nucleotidyltransferase, putative"/>
    <property type="match status" value="1"/>
</dbReference>
<dbReference type="InterPro" id="IPR027408">
    <property type="entry name" value="PNPase/RNase_PH_dom_sf"/>
</dbReference>
<evidence type="ECO:0000256" key="5">
    <source>
        <dbReference type="ARBA" id="ARBA00022884"/>
    </source>
</evidence>
<dbReference type="GO" id="GO:0005829">
    <property type="term" value="C:cytosol"/>
    <property type="evidence" value="ECO:0007669"/>
    <property type="project" value="TreeGrafter"/>
</dbReference>
<dbReference type="Gene3D" id="2.40.50.140">
    <property type="entry name" value="Nucleic acid-binding proteins"/>
    <property type="match status" value="1"/>
</dbReference>
<dbReference type="SUPFAM" id="SSF46915">
    <property type="entry name" value="Polynucleotide phosphorylase/guanosine pentaphosphate synthase (PNPase/GPSI), domain 3"/>
    <property type="match status" value="1"/>
</dbReference>
<keyword evidence="3 6" id="KW-0808">Transferase</keyword>
<dbReference type="GO" id="GO:0006402">
    <property type="term" value="P:mRNA catabolic process"/>
    <property type="evidence" value="ECO:0007669"/>
    <property type="project" value="UniProtKB-UniRule"/>
</dbReference>
<dbReference type="Gene3D" id="3.30.230.70">
    <property type="entry name" value="GHMP Kinase, N-terminal domain"/>
    <property type="match status" value="2"/>
</dbReference>
<gene>
    <name evidence="6 9" type="primary">pnp</name>
    <name evidence="9" type="ORF">COT50_04465</name>
</gene>
<feature type="compositionally biased region" description="Basic and acidic residues" evidence="7">
    <location>
        <begin position="725"/>
        <end position="742"/>
    </location>
</feature>
<evidence type="ECO:0000256" key="1">
    <source>
        <dbReference type="ARBA" id="ARBA00007404"/>
    </source>
</evidence>
<comment type="cofactor">
    <cofactor evidence="6">
        <name>Mg(2+)</name>
        <dbReference type="ChEBI" id="CHEBI:18420"/>
    </cofactor>
</comment>
<dbReference type="SMART" id="SM00322">
    <property type="entry name" value="KH"/>
    <property type="match status" value="1"/>
</dbReference>
<evidence type="ECO:0000256" key="2">
    <source>
        <dbReference type="ARBA" id="ARBA00022490"/>
    </source>
</evidence>
<evidence type="ECO:0000256" key="3">
    <source>
        <dbReference type="ARBA" id="ARBA00022679"/>
    </source>
</evidence>
<dbReference type="PANTHER" id="PTHR11252:SF0">
    <property type="entry name" value="POLYRIBONUCLEOTIDE NUCLEOTIDYLTRANSFERASE 1, MITOCHONDRIAL"/>
    <property type="match status" value="1"/>
</dbReference>
<dbReference type="Pfam" id="PF00013">
    <property type="entry name" value="KH_1"/>
    <property type="match status" value="1"/>
</dbReference>
<dbReference type="InterPro" id="IPR001247">
    <property type="entry name" value="ExoRNase_PH_dom1"/>
</dbReference>
<dbReference type="Gene3D" id="3.30.1370.10">
    <property type="entry name" value="K Homology domain, type 1"/>
    <property type="match status" value="1"/>
</dbReference>
<comment type="function">
    <text evidence="6">Involved in mRNA degradation. Catalyzes the phosphorolysis of single-stranded polyribonucleotides processively in the 3'- to 5'-direction.</text>
</comment>
<keyword evidence="4 6" id="KW-0548">Nucleotidyltransferase</keyword>
<proteinExistence type="inferred from homology"/>
<dbReference type="InterPro" id="IPR036612">
    <property type="entry name" value="KH_dom_type_1_sf"/>
</dbReference>
<feature type="region of interest" description="Disordered" evidence="7">
    <location>
        <begin position="696"/>
        <end position="742"/>
    </location>
</feature>
<dbReference type="CDD" id="cd04472">
    <property type="entry name" value="S1_PNPase"/>
    <property type="match status" value="1"/>
</dbReference>
<comment type="caution">
    <text evidence="9">The sequence shown here is derived from an EMBL/GenBank/DDBJ whole genome shotgun (WGS) entry which is preliminary data.</text>
</comment>
<sequence length="742" mass="81326">MASIVRKELEFAGKKLVLETGELAVQATLAVKASFGDTVVLATAVSGVANPDLDYFPLTVNYEEKLYASGQIKSSRFVKRDGRPTDDAVIVKRLIDHAIRPLFPTDYMDEVQVACTVLSLDPASDPEFLSMIAVSACLHASKIPWNGPMVSARVDYVNNAYVLCPPVYESRPDTKIDMMVSFAGEDRKFLAMEAEVDLLPEEKVLGAIDFARENLESVVNLINDFAKAVNPNADKYVYVSKKIDPTMFKEVVALVKEPVLEMMDSSFDKLRIKERQDLLKAEMFEKFAGKYKKSDLARAFEEVEKTILQETILEKHKRPDGRGPLEIRPLSAGVGILPRTHGSALFSRGVTQTLTVATLGSTSLELFIQNMYGERTKRFIHYYNFPPFSVGETGKMGGAGSREIGHGMLAEKALRPVIPEQDAFPYMIILVSETLSSSGSSSMASTCSSTLALMDAGVPIKDIVGGVGVGLITNDDFTKHVILTDLAYMEDAFGFLDFKMAGTRTGVTAIQSDMKLPGIPMHLLPKIFEQSYEARLKVIDVLEQTMAKPREVVSKYAPKVMSVKIDPAKIGMVIGGGGKTIKEIEAKTGCVLGIEDTGDIAVSGNDEEMVKKAVDMILGIVKEVEVGEIYDGTVREVVDFGAFVNILPGKDGLLHVSEMSNEFISDPRDVIKEGDVVKVKVIAVGNDGKVSLSKKALEPGYQPSTYNRDDGGRGRRSSRPMNRGGSRDFGNDRDRSRSFNRR</sequence>
<evidence type="ECO:0000259" key="8">
    <source>
        <dbReference type="PROSITE" id="PS50126"/>
    </source>
</evidence>
<dbReference type="PANTHER" id="PTHR11252">
    <property type="entry name" value="POLYRIBONUCLEOTIDE NUCLEOTIDYLTRANSFERASE"/>
    <property type="match status" value="1"/>
</dbReference>
<dbReference type="EC" id="2.7.7.8" evidence="6"/>
<dbReference type="SUPFAM" id="SSF54211">
    <property type="entry name" value="Ribosomal protein S5 domain 2-like"/>
    <property type="match status" value="2"/>
</dbReference>
<dbReference type="GO" id="GO:0003723">
    <property type="term" value="F:RNA binding"/>
    <property type="evidence" value="ECO:0007669"/>
    <property type="project" value="UniProtKB-UniRule"/>
</dbReference>
<dbReference type="NCBIfam" id="NF008805">
    <property type="entry name" value="PRK11824.1"/>
    <property type="match status" value="1"/>
</dbReference>
<keyword evidence="6" id="KW-0479">Metal-binding</keyword>
<evidence type="ECO:0000256" key="7">
    <source>
        <dbReference type="SAM" id="MobiDB-lite"/>
    </source>
</evidence>
<dbReference type="EMBL" id="PEYU01000100">
    <property type="protein sequence ID" value="PIS21975.1"/>
    <property type="molecule type" value="Genomic_DNA"/>
</dbReference>
<comment type="catalytic activity">
    <reaction evidence="6">
        <text>RNA(n+1) + phosphate = RNA(n) + a ribonucleoside 5'-diphosphate</text>
        <dbReference type="Rhea" id="RHEA:22096"/>
        <dbReference type="Rhea" id="RHEA-COMP:14527"/>
        <dbReference type="Rhea" id="RHEA-COMP:17342"/>
        <dbReference type="ChEBI" id="CHEBI:43474"/>
        <dbReference type="ChEBI" id="CHEBI:57930"/>
        <dbReference type="ChEBI" id="CHEBI:140395"/>
        <dbReference type="EC" id="2.7.7.8"/>
    </reaction>
</comment>
<dbReference type="InterPro" id="IPR004088">
    <property type="entry name" value="KH_dom_type_1"/>
</dbReference>
<dbReference type="SMART" id="SM00316">
    <property type="entry name" value="S1"/>
    <property type="match status" value="1"/>
</dbReference>
<dbReference type="CDD" id="cd02393">
    <property type="entry name" value="KH-I_PNPase"/>
    <property type="match status" value="1"/>
</dbReference>
<organism evidence="9 10">
    <name type="scientific">candidate division WWE3 bacterium CG08_land_8_20_14_0_20_41_10</name>
    <dbReference type="NCBI Taxonomy" id="1975085"/>
    <lineage>
        <taxon>Bacteria</taxon>
        <taxon>Katanobacteria</taxon>
    </lineage>
</organism>
<keyword evidence="6" id="KW-0460">Magnesium</keyword>
<dbReference type="Pfam" id="PF00575">
    <property type="entry name" value="S1"/>
    <property type="match status" value="1"/>
</dbReference>
<dbReference type="InterPro" id="IPR012340">
    <property type="entry name" value="NA-bd_OB-fold"/>
</dbReference>
<dbReference type="FunFam" id="3.30.1370.10:FF:000001">
    <property type="entry name" value="Polyribonucleotide nucleotidyltransferase"/>
    <property type="match status" value="1"/>
</dbReference>
<comment type="similarity">
    <text evidence="1 6">Belongs to the polyribonucleotide nucleotidyltransferase family.</text>
</comment>
<feature type="binding site" evidence="6">
    <location>
        <position position="497"/>
    </location>
    <ligand>
        <name>Mg(2+)</name>
        <dbReference type="ChEBI" id="CHEBI:18420"/>
    </ligand>
</feature>
<dbReference type="InterPro" id="IPR003029">
    <property type="entry name" value="S1_domain"/>
</dbReference>